<accession>A0AAD7RY79</accession>
<keyword evidence="2" id="KW-1185">Reference proteome</keyword>
<evidence type="ECO:0000313" key="1">
    <source>
        <dbReference type="EMBL" id="KAJ8392392.1"/>
    </source>
</evidence>
<comment type="caution">
    <text evidence="1">The sequence shown here is derived from an EMBL/GenBank/DDBJ whole genome shotgun (WGS) entry which is preliminary data.</text>
</comment>
<proteinExistence type="predicted"/>
<dbReference type="Proteomes" id="UP001221898">
    <property type="component" value="Unassembled WGS sequence"/>
</dbReference>
<evidence type="ECO:0000313" key="2">
    <source>
        <dbReference type="Proteomes" id="UP001221898"/>
    </source>
</evidence>
<dbReference type="EMBL" id="JAINUG010000146">
    <property type="protein sequence ID" value="KAJ8392392.1"/>
    <property type="molecule type" value="Genomic_DNA"/>
</dbReference>
<reference evidence="1" key="1">
    <citation type="journal article" date="2023" name="Science">
        <title>Genome structures resolve the early diversification of teleost fishes.</title>
        <authorList>
            <person name="Parey E."/>
            <person name="Louis A."/>
            <person name="Montfort J."/>
            <person name="Bouchez O."/>
            <person name="Roques C."/>
            <person name="Iampietro C."/>
            <person name="Lluch J."/>
            <person name="Castinel A."/>
            <person name="Donnadieu C."/>
            <person name="Desvignes T."/>
            <person name="Floi Bucao C."/>
            <person name="Jouanno E."/>
            <person name="Wen M."/>
            <person name="Mejri S."/>
            <person name="Dirks R."/>
            <person name="Jansen H."/>
            <person name="Henkel C."/>
            <person name="Chen W.J."/>
            <person name="Zahm M."/>
            <person name="Cabau C."/>
            <person name="Klopp C."/>
            <person name="Thompson A.W."/>
            <person name="Robinson-Rechavi M."/>
            <person name="Braasch I."/>
            <person name="Lecointre G."/>
            <person name="Bobe J."/>
            <person name="Postlethwait J.H."/>
            <person name="Berthelot C."/>
            <person name="Roest Crollius H."/>
            <person name="Guiguen Y."/>
        </authorList>
    </citation>
    <scope>NUCLEOTIDE SEQUENCE</scope>
    <source>
        <strain evidence="1">NC1722</strain>
    </source>
</reference>
<dbReference type="AlphaFoldDB" id="A0AAD7RY79"/>
<organism evidence="1 2">
    <name type="scientific">Aldrovandia affinis</name>
    <dbReference type="NCBI Taxonomy" id="143900"/>
    <lineage>
        <taxon>Eukaryota</taxon>
        <taxon>Metazoa</taxon>
        <taxon>Chordata</taxon>
        <taxon>Craniata</taxon>
        <taxon>Vertebrata</taxon>
        <taxon>Euteleostomi</taxon>
        <taxon>Actinopterygii</taxon>
        <taxon>Neopterygii</taxon>
        <taxon>Teleostei</taxon>
        <taxon>Notacanthiformes</taxon>
        <taxon>Halosauridae</taxon>
        <taxon>Aldrovandia</taxon>
    </lineage>
</organism>
<gene>
    <name evidence="1" type="ORF">AAFF_G00075170</name>
</gene>
<name>A0AAD7RY79_9TELE</name>
<protein>
    <submittedName>
        <fullName evidence="1">Uncharacterized protein</fullName>
    </submittedName>
</protein>
<sequence length="81" mass="9264">MITTMRNTKHLVLHKKSHAGLLHKVLTVVPEHLCKLQQKSHTGFVHQSHKHPGIRHGKPRQLLMRLHQGRGSSLHGHLECN</sequence>